<proteinExistence type="predicted"/>
<reference evidence="1" key="2">
    <citation type="submission" date="2020-06" db="EMBL/GenBank/DDBJ databases">
        <title>Helianthus annuus Genome sequencing and assembly Release 2.</title>
        <authorList>
            <person name="Gouzy J."/>
            <person name="Langlade N."/>
            <person name="Munos S."/>
        </authorList>
    </citation>
    <scope>NUCLEOTIDE SEQUENCE</scope>
    <source>
        <tissue evidence="1">Leaves</tissue>
    </source>
</reference>
<dbReference type="Proteomes" id="UP000215914">
    <property type="component" value="Unassembled WGS sequence"/>
</dbReference>
<dbReference type="Gramene" id="mRNA:HanXRQr2_Chr04g0168621">
    <property type="protein sequence ID" value="CDS:HanXRQr2_Chr04g0168621.1"/>
    <property type="gene ID" value="HanXRQr2_Chr04g0168621"/>
</dbReference>
<organism evidence="1 2">
    <name type="scientific">Helianthus annuus</name>
    <name type="common">Common sunflower</name>
    <dbReference type="NCBI Taxonomy" id="4232"/>
    <lineage>
        <taxon>Eukaryota</taxon>
        <taxon>Viridiplantae</taxon>
        <taxon>Streptophyta</taxon>
        <taxon>Embryophyta</taxon>
        <taxon>Tracheophyta</taxon>
        <taxon>Spermatophyta</taxon>
        <taxon>Magnoliopsida</taxon>
        <taxon>eudicotyledons</taxon>
        <taxon>Gunneridae</taxon>
        <taxon>Pentapetalae</taxon>
        <taxon>asterids</taxon>
        <taxon>campanulids</taxon>
        <taxon>Asterales</taxon>
        <taxon>Asteraceae</taxon>
        <taxon>Asteroideae</taxon>
        <taxon>Heliantheae alliance</taxon>
        <taxon>Heliantheae</taxon>
        <taxon>Helianthus</taxon>
    </lineage>
</organism>
<accession>A0A9K3J7V1</accession>
<evidence type="ECO:0000313" key="1">
    <source>
        <dbReference type="EMBL" id="KAF5810375.1"/>
    </source>
</evidence>
<dbReference type="EMBL" id="MNCJ02000319">
    <property type="protein sequence ID" value="KAF5810375.1"/>
    <property type="molecule type" value="Genomic_DNA"/>
</dbReference>
<sequence length="79" mass="8735">MPIAAPDVRHARKTYVYALLTSILGTKDTYVKPTYTPASPILGCEGYVRKTYVHPIRATVLGRRTGMIRVVDTNSLVVT</sequence>
<evidence type="ECO:0000313" key="2">
    <source>
        <dbReference type="Proteomes" id="UP000215914"/>
    </source>
</evidence>
<keyword evidence="2" id="KW-1185">Reference proteome</keyword>
<name>A0A9K3J7V1_HELAN</name>
<comment type="caution">
    <text evidence="1">The sequence shown here is derived from an EMBL/GenBank/DDBJ whole genome shotgun (WGS) entry which is preliminary data.</text>
</comment>
<gene>
    <name evidence="1" type="ORF">HanXRQr2_Chr04g0168621</name>
</gene>
<reference evidence="1" key="1">
    <citation type="journal article" date="2017" name="Nature">
        <title>The sunflower genome provides insights into oil metabolism, flowering and Asterid evolution.</title>
        <authorList>
            <person name="Badouin H."/>
            <person name="Gouzy J."/>
            <person name="Grassa C.J."/>
            <person name="Murat F."/>
            <person name="Staton S.E."/>
            <person name="Cottret L."/>
            <person name="Lelandais-Briere C."/>
            <person name="Owens G.L."/>
            <person name="Carrere S."/>
            <person name="Mayjonade B."/>
            <person name="Legrand L."/>
            <person name="Gill N."/>
            <person name="Kane N.C."/>
            <person name="Bowers J.E."/>
            <person name="Hubner S."/>
            <person name="Bellec A."/>
            <person name="Berard A."/>
            <person name="Berges H."/>
            <person name="Blanchet N."/>
            <person name="Boniface M.C."/>
            <person name="Brunel D."/>
            <person name="Catrice O."/>
            <person name="Chaidir N."/>
            <person name="Claudel C."/>
            <person name="Donnadieu C."/>
            <person name="Faraut T."/>
            <person name="Fievet G."/>
            <person name="Helmstetter N."/>
            <person name="King M."/>
            <person name="Knapp S.J."/>
            <person name="Lai Z."/>
            <person name="Le Paslier M.C."/>
            <person name="Lippi Y."/>
            <person name="Lorenzon L."/>
            <person name="Mandel J.R."/>
            <person name="Marage G."/>
            <person name="Marchand G."/>
            <person name="Marquand E."/>
            <person name="Bret-Mestries E."/>
            <person name="Morien E."/>
            <person name="Nambeesan S."/>
            <person name="Nguyen T."/>
            <person name="Pegot-Espagnet P."/>
            <person name="Pouilly N."/>
            <person name="Raftis F."/>
            <person name="Sallet E."/>
            <person name="Schiex T."/>
            <person name="Thomas J."/>
            <person name="Vandecasteele C."/>
            <person name="Vares D."/>
            <person name="Vear F."/>
            <person name="Vautrin S."/>
            <person name="Crespi M."/>
            <person name="Mangin B."/>
            <person name="Burke J.M."/>
            <person name="Salse J."/>
            <person name="Munos S."/>
            <person name="Vincourt P."/>
            <person name="Rieseberg L.H."/>
            <person name="Langlade N.B."/>
        </authorList>
    </citation>
    <scope>NUCLEOTIDE SEQUENCE</scope>
    <source>
        <tissue evidence="1">Leaves</tissue>
    </source>
</reference>
<protein>
    <submittedName>
        <fullName evidence="1">Uncharacterized protein</fullName>
    </submittedName>
</protein>
<dbReference type="AlphaFoldDB" id="A0A9K3J7V1"/>